<evidence type="ECO:0000259" key="11">
    <source>
        <dbReference type="Pfam" id="PF02705"/>
    </source>
</evidence>
<feature type="transmembrane region" description="Helical" evidence="10">
    <location>
        <begin position="357"/>
        <end position="377"/>
    </location>
</feature>
<reference evidence="13" key="2">
    <citation type="journal article" date="2023" name="Int. J. Mol. Sci.">
        <title>De Novo Assembly and Annotation of 11 Diverse Shrub Willow (Salix) Genomes Reveals Novel Gene Organization in Sex-Linked Regions.</title>
        <authorList>
            <person name="Hyden B."/>
            <person name="Feng K."/>
            <person name="Yates T.B."/>
            <person name="Jawdy S."/>
            <person name="Cereghino C."/>
            <person name="Smart L.B."/>
            <person name="Muchero W."/>
        </authorList>
    </citation>
    <scope>NUCLEOTIDE SEQUENCE</scope>
    <source>
        <tissue evidence="13">Shoot tip</tissue>
    </source>
</reference>
<comment type="subcellular location">
    <subcellularLocation>
        <location evidence="1">Cell membrane</location>
        <topology evidence="1">Multi-pass membrane protein</topology>
    </subcellularLocation>
</comment>
<keyword evidence="14" id="KW-1185">Reference proteome</keyword>
<dbReference type="InterPro" id="IPR053952">
    <property type="entry name" value="K_trans_C"/>
</dbReference>
<evidence type="ECO:0000256" key="5">
    <source>
        <dbReference type="ARBA" id="ARBA00022692"/>
    </source>
</evidence>
<keyword evidence="9 10" id="KW-0472">Membrane</keyword>
<evidence type="ECO:0000256" key="10">
    <source>
        <dbReference type="SAM" id="Phobius"/>
    </source>
</evidence>
<keyword evidence="8" id="KW-0406">Ion transport</keyword>
<evidence type="ECO:0000256" key="7">
    <source>
        <dbReference type="ARBA" id="ARBA00022989"/>
    </source>
</evidence>
<evidence type="ECO:0000256" key="2">
    <source>
        <dbReference type="ARBA" id="ARBA00008440"/>
    </source>
</evidence>
<evidence type="ECO:0000313" key="13">
    <source>
        <dbReference type="EMBL" id="KAJ6773309.1"/>
    </source>
</evidence>
<evidence type="ECO:0000256" key="4">
    <source>
        <dbReference type="ARBA" id="ARBA00022538"/>
    </source>
</evidence>
<evidence type="ECO:0000256" key="3">
    <source>
        <dbReference type="ARBA" id="ARBA00022448"/>
    </source>
</evidence>
<dbReference type="GO" id="GO:0005886">
    <property type="term" value="C:plasma membrane"/>
    <property type="evidence" value="ECO:0007669"/>
    <property type="project" value="UniProtKB-SubCell"/>
</dbReference>
<comment type="caution">
    <text evidence="13">The sequence shown here is derived from an EMBL/GenBank/DDBJ whole genome shotgun (WGS) entry which is preliminary data.</text>
</comment>
<dbReference type="AlphaFoldDB" id="A0A9Q1AJ69"/>
<evidence type="ECO:0000256" key="9">
    <source>
        <dbReference type="ARBA" id="ARBA00023136"/>
    </source>
</evidence>
<evidence type="ECO:0000256" key="1">
    <source>
        <dbReference type="ARBA" id="ARBA00004651"/>
    </source>
</evidence>
<keyword evidence="4" id="KW-0633">Potassium transport</keyword>
<feature type="transmembrane region" description="Helical" evidence="10">
    <location>
        <begin position="191"/>
        <end position="213"/>
    </location>
</feature>
<evidence type="ECO:0000256" key="6">
    <source>
        <dbReference type="ARBA" id="ARBA00022958"/>
    </source>
</evidence>
<dbReference type="OrthoDB" id="504708at2759"/>
<proteinExistence type="inferred from homology"/>
<dbReference type="Pfam" id="PF22776">
    <property type="entry name" value="K_trans_C"/>
    <property type="match status" value="1"/>
</dbReference>
<dbReference type="InterPro" id="IPR053951">
    <property type="entry name" value="K_trans_N"/>
</dbReference>
<feature type="transmembrane region" description="Helical" evidence="10">
    <location>
        <begin position="88"/>
        <end position="106"/>
    </location>
</feature>
<keyword evidence="3" id="KW-0813">Transport</keyword>
<evidence type="ECO:0000313" key="14">
    <source>
        <dbReference type="Proteomes" id="UP001151532"/>
    </source>
</evidence>
<keyword evidence="6" id="KW-0630">Potassium</keyword>
<dbReference type="InterPro" id="IPR003855">
    <property type="entry name" value="K+_transporter"/>
</dbReference>
<keyword evidence="7 10" id="KW-1133">Transmembrane helix</keyword>
<dbReference type="GO" id="GO:0015079">
    <property type="term" value="F:potassium ion transmembrane transporter activity"/>
    <property type="evidence" value="ECO:0007669"/>
    <property type="project" value="InterPro"/>
</dbReference>
<feature type="transmembrane region" description="Helical" evidence="10">
    <location>
        <begin position="330"/>
        <end position="351"/>
    </location>
</feature>
<accession>A0A9Q1AJ69</accession>
<feature type="domain" description="K+ potassium transporter integral membrane" evidence="11">
    <location>
        <begin position="3"/>
        <end position="391"/>
    </location>
</feature>
<feature type="transmembrane region" description="Helical" evidence="10">
    <location>
        <begin position="233"/>
        <end position="262"/>
    </location>
</feature>
<dbReference type="Proteomes" id="UP001151532">
    <property type="component" value="Chromosome 5"/>
</dbReference>
<keyword evidence="5 10" id="KW-0812">Transmembrane</keyword>
<organism evidence="13 14">
    <name type="scientific">Salix purpurea</name>
    <name type="common">Purple osier willow</name>
    <dbReference type="NCBI Taxonomy" id="77065"/>
    <lineage>
        <taxon>Eukaryota</taxon>
        <taxon>Viridiplantae</taxon>
        <taxon>Streptophyta</taxon>
        <taxon>Embryophyta</taxon>
        <taxon>Tracheophyta</taxon>
        <taxon>Spermatophyta</taxon>
        <taxon>Magnoliopsida</taxon>
        <taxon>eudicotyledons</taxon>
        <taxon>Gunneridae</taxon>
        <taxon>Pentapetalae</taxon>
        <taxon>rosids</taxon>
        <taxon>fabids</taxon>
        <taxon>Malpighiales</taxon>
        <taxon>Salicaceae</taxon>
        <taxon>Saliceae</taxon>
        <taxon>Salix</taxon>
    </lineage>
</organism>
<dbReference type="PANTHER" id="PTHR30540">
    <property type="entry name" value="OSMOTIC STRESS POTASSIUM TRANSPORTER"/>
    <property type="match status" value="1"/>
</dbReference>
<dbReference type="PANTHER" id="PTHR30540:SF117">
    <property type="entry name" value="POTASSIUM TRANSPORTER"/>
    <property type="match status" value="1"/>
</dbReference>
<feature type="domain" description="K+ potassium transporter C-terminal" evidence="12">
    <location>
        <begin position="404"/>
        <end position="568"/>
    </location>
</feature>
<protein>
    <submittedName>
        <fullName evidence="13">POTASSIUM TRANSPORTER</fullName>
    </submittedName>
</protein>
<evidence type="ECO:0000256" key="8">
    <source>
        <dbReference type="ARBA" id="ARBA00023065"/>
    </source>
</evidence>
<dbReference type="EMBL" id="JAPFFK010000002">
    <property type="protein sequence ID" value="KAJ6773309.1"/>
    <property type="molecule type" value="Genomic_DNA"/>
</dbReference>
<feature type="transmembrane region" description="Helical" evidence="10">
    <location>
        <begin position="307"/>
        <end position="323"/>
    </location>
</feature>
<sequence length="573" mass="64880">MAGGTIAIYALISRYMDISLMPSHQVGDREQCKAREKMYSIMKYLMLFLTILGVSMVIGDGILTPCISVISVVTGIKHASDSLTDSHVMWISVVILVALFQIQRFGIGKLNNIFAPILLAWFFSIASIGIFNLVKYDPGVLQAFNPYYIWVYFSKNPMNAWKSLAGIMLCLTGLEALFADLGHFNAHSIRLSTCVVLLPSIVLAYLCQCSYLRKHTKDVNVVFYRSIPKSLFWPQFILSVLASIIASQSLISATFSIVQQCALMGYFPRVKVVHTSSSHRGQIYISELNMFLMVTCVFITLYFKATAGINVAYVMFMVVMVVVRKTHMIWVVLYGTTIVIIELLFITSVLSKTLVGAYLPVTLALVMLFIMIVLSYGRRKRLMHEQNNAGDFEILNDSRITRLPTIGIFYGDGDQAIPLIVRHYASSLMAIPSILIFISHKPLPVSYVPLEKQLSFRRIYLDQLAFHCDVNIGYLETRMDENCFEEIVVNGLIEFLQQHGEGEEEVACLYKAMENGDITHVTGEVEMIASQGSKLKEAILVSYNWMNRCFRQQRQIYQIPHRRHLSMRVTCEV</sequence>
<reference evidence="13" key="1">
    <citation type="submission" date="2022-11" db="EMBL/GenBank/DDBJ databases">
        <authorList>
            <person name="Hyden B.L."/>
            <person name="Feng K."/>
            <person name="Yates T."/>
            <person name="Jawdy S."/>
            <person name="Smart L.B."/>
            <person name="Muchero W."/>
        </authorList>
    </citation>
    <scope>NUCLEOTIDE SEQUENCE</scope>
    <source>
        <tissue evidence="13">Shoot tip</tissue>
    </source>
</reference>
<feature type="transmembrane region" description="Helical" evidence="10">
    <location>
        <begin position="44"/>
        <end position="76"/>
    </location>
</feature>
<gene>
    <name evidence="13" type="ORF">OIU79_016905</name>
</gene>
<evidence type="ECO:0000259" key="12">
    <source>
        <dbReference type="Pfam" id="PF22776"/>
    </source>
</evidence>
<name>A0A9Q1AJ69_SALPP</name>
<comment type="similarity">
    <text evidence="2">Belongs to the HAK/KUP transporter (TC 2.A.72.3) family.</text>
</comment>
<dbReference type="Pfam" id="PF02705">
    <property type="entry name" value="K_trans"/>
    <property type="match status" value="1"/>
</dbReference>
<feature type="transmembrane region" description="Helical" evidence="10">
    <location>
        <begin position="113"/>
        <end position="134"/>
    </location>
</feature>